<keyword evidence="2" id="KW-1185">Reference proteome</keyword>
<protein>
    <submittedName>
        <fullName evidence="1">Uncharacterized protein</fullName>
    </submittedName>
</protein>
<organism evidence="1 2">
    <name type="scientific">Galerina marginata (strain CBS 339.88)</name>
    <dbReference type="NCBI Taxonomy" id="685588"/>
    <lineage>
        <taxon>Eukaryota</taxon>
        <taxon>Fungi</taxon>
        <taxon>Dikarya</taxon>
        <taxon>Basidiomycota</taxon>
        <taxon>Agaricomycotina</taxon>
        <taxon>Agaricomycetes</taxon>
        <taxon>Agaricomycetidae</taxon>
        <taxon>Agaricales</taxon>
        <taxon>Agaricineae</taxon>
        <taxon>Strophariaceae</taxon>
        <taxon>Galerina</taxon>
    </lineage>
</organism>
<proteinExistence type="predicted"/>
<name>A0A067SVA3_GALM3</name>
<gene>
    <name evidence="1" type="ORF">GALMADRAFT_211776</name>
</gene>
<dbReference type="Proteomes" id="UP000027222">
    <property type="component" value="Unassembled WGS sequence"/>
</dbReference>
<evidence type="ECO:0000313" key="1">
    <source>
        <dbReference type="EMBL" id="KDR74865.1"/>
    </source>
</evidence>
<dbReference type="AlphaFoldDB" id="A0A067SVA3"/>
<evidence type="ECO:0000313" key="2">
    <source>
        <dbReference type="Proteomes" id="UP000027222"/>
    </source>
</evidence>
<sequence length="187" mass="20966">MLGRSDVRTSISERISGPTIVLKYFNIKLSAFNNSLRILVTVMVTTFHRHRLMPWLLAALRTVSGGAGGDTPFKTPIYHHHSRLHQQRTTQFRLWTDVYGTEWSFSPNVKDNATDIWKKLGRYLCAPLVSDGPVSVITELAPGTTDNNLSRRSLIAKVYGPTGRLGTFFVSTITIFNINVEITAQNC</sequence>
<dbReference type="EMBL" id="KL142382">
    <property type="protein sequence ID" value="KDR74865.1"/>
    <property type="molecule type" value="Genomic_DNA"/>
</dbReference>
<reference evidence="2" key="1">
    <citation type="journal article" date="2014" name="Proc. Natl. Acad. Sci. U.S.A.">
        <title>Extensive sampling of basidiomycete genomes demonstrates inadequacy of the white-rot/brown-rot paradigm for wood decay fungi.</title>
        <authorList>
            <person name="Riley R."/>
            <person name="Salamov A.A."/>
            <person name="Brown D.W."/>
            <person name="Nagy L.G."/>
            <person name="Floudas D."/>
            <person name="Held B.W."/>
            <person name="Levasseur A."/>
            <person name="Lombard V."/>
            <person name="Morin E."/>
            <person name="Otillar R."/>
            <person name="Lindquist E.A."/>
            <person name="Sun H."/>
            <person name="LaButti K.M."/>
            <person name="Schmutz J."/>
            <person name="Jabbour D."/>
            <person name="Luo H."/>
            <person name="Baker S.E."/>
            <person name="Pisabarro A.G."/>
            <person name="Walton J.D."/>
            <person name="Blanchette R.A."/>
            <person name="Henrissat B."/>
            <person name="Martin F."/>
            <person name="Cullen D."/>
            <person name="Hibbett D.S."/>
            <person name="Grigoriev I.V."/>
        </authorList>
    </citation>
    <scope>NUCLEOTIDE SEQUENCE [LARGE SCALE GENOMIC DNA]</scope>
    <source>
        <strain evidence="2">CBS 339.88</strain>
    </source>
</reference>
<dbReference type="HOGENOM" id="CLU_1447782_0_0_1"/>
<accession>A0A067SVA3</accession>